<keyword evidence="2" id="KW-1185">Reference proteome</keyword>
<dbReference type="Proteomes" id="UP000287394">
    <property type="component" value="Chromosome"/>
</dbReference>
<accession>A0A402CYN5</accession>
<dbReference type="InterPro" id="IPR011335">
    <property type="entry name" value="Restrct_endonuc-II-like"/>
</dbReference>
<proteinExistence type="predicted"/>
<name>A0A402CYN5_9BACT</name>
<sequence length="172" mass="19577">MAECGIFGPEERWELIDGVIYETVGSIPRPYYAAIHRVREILRKVYAGDYSVFSRSPLTLDEYCEPEADIVVAQGEYIEYSLRHPTAFDTCLVMEIYDGFVPRDRVIRAAMFAKANIAEYWILDLVTRQLEVCRNPTPQSGYSTVITFAEEQSITPVSIEREISVASLLLPL</sequence>
<dbReference type="Gene3D" id="3.90.1570.10">
    <property type="entry name" value="tt1808, chain A"/>
    <property type="match status" value="1"/>
</dbReference>
<dbReference type="PANTHER" id="PTHR35400">
    <property type="entry name" value="SLR1083 PROTEIN"/>
    <property type="match status" value="1"/>
</dbReference>
<dbReference type="CDD" id="cd06260">
    <property type="entry name" value="DUF820-like"/>
    <property type="match status" value="1"/>
</dbReference>
<dbReference type="SUPFAM" id="SSF52980">
    <property type="entry name" value="Restriction endonuclease-like"/>
    <property type="match status" value="1"/>
</dbReference>
<organism evidence="1 2">
    <name type="scientific">Capsulimonas corticalis</name>
    <dbReference type="NCBI Taxonomy" id="2219043"/>
    <lineage>
        <taxon>Bacteria</taxon>
        <taxon>Bacillati</taxon>
        <taxon>Armatimonadota</taxon>
        <taxon>Armatimonadia</taxon>
        <taxon>Capsulimonadales</taxon>
        <taxon>Capsulimonadaceae</taxon>
        <taxon>Capsulimonas</taxon>
    </lineage>
</organism>
<dbReference type="Pfam" id="PF05685">
    <property type="entry name" value="Uma2"/>
    <property type="match status" value="1"/>
</dbReference>
<dbReference type="AlphaFoldDB" id="A0A402CYN5"/>
<dbReference type="InterPro" id="IPR012296">
    <property type="entry name" value="Nuclease_put_TT1808"/>
</dbReference>
<reference evidence="1 2" key="1">
    <citation type="journal article" date="2019" name="Int. J. Syst. Evol. Microbiol.">
        <title>Capsulimonas corticalis gen. nov., sp. nov., an aerobic capsulated bacterium, of a novel bacterial order, Capsulimonadales ord. nov., of the class Armatimonadia of the phylum Armatimonadetes.</title>
        <authorList>
            <person name="Li J."/>
            <person name="Kudo C."/>
            <person name="Tonouchi A."/>
        </authorList>
    </citation>
    <scope>NUCLEOTIDE SEQUENCE [LARGE SCALE GENOMIC DNA]</scope>
    <source>
        <strain evidence="1 2">AX-7</strain>
    </source>
</reference>
<evidence type="ECO:0000313" key="1">
    <source>
        <dbReference type="EMBL" id="BDI31304.1"/>
    </source>
</evidence>
<dbReference type="InterPro" id="IPR008538">
    <property type="entry name" value="Uma2"/>
</dbReference>
<evidence type="ECO:0000313" key="2">
    <source>
        <dbReference type="Proteomes" id="UP000287394"/>
    </source>
</evidence>
<dbReference type="PANTHER" id="PTHR35400:SF1">
    <property type="entry name" value="SLR1083 PROTEIN"/>
    <property type="match status" value="1"/>
</dbReference>
<dbReference type="KEGG" id="ccot:CCAX7_33550"/>
<protein>
    <submittedName>
        <fullName evidence="1">Uncharacterized protein</fullName>
    </submittedName>
</protein>
<dbReference type="EMBL" id="AP025739">
    <property type="protein sequence ID" value="BDI31304.1"/>
    <property type="molecule type" value="Genomic_DNA"/>
</dbReference>
<gene>
    <name evidence="1" type="ORF">CCAX7_33550</name>
</gene>